<dbReference type="AlphaFoldDB" id="A0A561VLA0"/>
<evidence type="ECO:0000259" key="1">
    <source>
        <dbReference type="Pfam" id="PF00535"/>
    </source>
</evidence>
<keyword evidence="2" id="KW-0808">Transferase</keyword>
<accession>A0A561VLA0</accession>
<protein>
    <submittedName>
        <fullName evidence="2">Glycosyl transferase family 2</fullName>
    </submittedName>
</protein>
<dbReference type="EMBL" id="VIWY01000005">
    <property type="protein sequence ID" value="TWG12395.1"/>
    <property type="molecule type" value="Genomic_DNA"/>
</dbReference>
<dbReference type="InterPro" id="IPR029044">
    <property type="entry name" value="Nucleotide-diphossugar_trans"/>
</dbReference>
<dbReference type="InterPro" id="IPR001173">
    <property type="entry name" value="Glyco_trans_2-like"/>
</dbReference>
<name>A0A561VLA0_ACTTI</name>
<dbReference type="Pfam" id="PF00535">
    <property type="entry name" value="Glycos_transf_2"/>
    <property type="match status" value="1"/>
</dbReference>
<dbReference type="Proteomes" id="UP000320239">
    <property type="component" value="Unassembled WGS sequence"/>
</dbReference>
<gene>
    <name evidence="2" type="ORF">FHX34_105262</name>
</gene>
<dbReference type="SUPFAM" id="SSF53448">
    <property type="entry name" value="Nucleotide-diphospho-sugar transferases"/>
    <property type="match status" value="1"/>
</dbReference>
<dbReference type="PANTHER" id="PTHR22916:SF3">
    <property type="entry name" value="UDP-GLCNAC:BETAGAL BETA-1,3-N-ACETYLGLUCOSAMINYLTRANSFERASE-LIKE PROTEIN 1"/>
    <property type="match status" value="1"/>
</dbReference>
<evidence type="ECO:0000313" key="2">
    <source>
        <dbReference type="EMBL" id="TWG12395.1"/>
    </source>
</evidence>
<dbReference type="GO" id="GO:0016758">
    <property type="term" value="F:hexosyltransferase activity"/>
    <property type="evidence" value="ECO:0007669"/>
    <property type="project" value="UniProtKB-ARBA"/>
</dbReference>
<dbReference type="PANTHER" id="PTHR22916">
    <property type="entry name" value="GLYCOSYLTRANSFERASE"/>
    <property type="match status" value="1"/>
</dbReference>
<organism evidence="2 3">
    <name type="scientific">Actinoplanes teichomyceticus</name>
    <dbReference type="NCBI Taxonomy" id="1867"/>
    <lineage>
        <taxon>Bacteria</taxon>
        <taxon>Bacillati</taxon>
        <taxon>Actinomycetota</taxon>
        <taxon>Actinomycetes</taxon>
        <taxon>Micromonosporales</taxon>
        <taxon>Micromonosporaceae</taxon>
        <taxon>Actinoplanes</taxon>
    </lineage>
</organism>
<evidence type="ECO:0000313" key="3">
    <source>
        <dbReference type="Proteomes" id="UP000320239"/>
    </source>
</evidence>
<comment type="caution">
    <text evidence="2">The sequence shown here is derived from an EMBL/GenBank/DDBJ whole genome shotgun (WGS) entry which is preliminary data.</text>
</comment>
<dbReference type="RefSeq" id="WP_239082405.1">
    <property type="nucleotide sequence ID" value="NZ_BOMX01000092.1"/>
</dbReference>
<sequence>MSSVSVVIPCYRYGDYLRACVDSVLDNPGVDVRVLIIDDASPDDSADKARAIAESDPRVEVRVHTENKRHIATYNEGLLDWADGDYTVLLSADDLLTPGALTRAVALLDANPNVGFAYGHPVHFQHPGPPPPARDTGGSTVYDGHWWLERRFREGTGCITSPEVVVRTKLQREVGGYDPDLPHAADIEMWMRLASHADVGYVKADQAYYRLHGQNMHAAEGALNDLRERKIAYESVLTKCRHLLPEADRLDAMVHRRLARFALRRAFRAYDRGRTAVVPEDELVAFAAECWPEYRSLPEFRALRVRRRIGARTMPYLQPVVLSAVAAKGREWLWWQSWRRRGI</sequence>
<reference evidence="2 3" key="1">
    <citation type="submission" date="2019-06" db="EMBL/GenBank/DDBJ databases">
        <title>Sequencing the genomes of 1000 actinobacteria strains.</title>
        <authorList>
            <person name="Klenk H.-P."/>
        </authorList>
    </citation>
    <scope>NUCLEOTIDE SEQUENCE [LARGE SCALE GENOMIC DNA]</scope>
    <source>
        <strain evidence="2 3">DSM 43866</strain>
    </source>
</reference>
<keyword evidence="3" id="KW-1185">Reference proteome</keyword>
<dbReference type="Gene3D" id="3.90.550.10">
    <property type="entry name" value="Spore Coat Polysaccharide Biosynthesis Protein SpsA, Chain A"/>
    <property type="match status" value="1"/>
</dbReference>
<proteinExistence type="predicted"/>
<feature type="domain" description="Glycosyltransferase 2-like" evidence="1">
    <location>
        <begin position="5"/>
        <end position="147"/>
    </location>
</feature>